<evidence type="ECO:0000313" key="1">
    <source>
        <dbReference type="EMBL" id="RGP77964.1"/>
    </source>
</evidence>
<evidence type="ECO:0000313" key="2">
    <source>
        <dbReference type="Proteomes" id="UP000266234"/>
    </source>
</evidence>
<dbReference type="STRING" id="694270.A0A395SZP5"/>
<dbReference type="EMBL" id="PXOG01000081">
    <property type="protein sequence ID" value="RGP77964.1"/>
    <property type="molecule type" value="Genomic_DNA"/>
</dbReference>
<organism evidence="1 2">
    <name type="scientific">Fusarium longipes</name>
    <dbReference type="NCBI Taxonomy" id="694270"/>
    <lineage>
        <taxon>Eukaryota</taxon>
        <taxon>Fungi</taxon>
        <taxon>Dikarya</taxon>
        <taxon>Ascomycota</taxon>
        <taxon>Pezizomycotina</taxon>
        <taxon>Sordariomycetes</taxon>
        <taxon>Hypocreomycetidae</taxon>
        <taxon>Hypocreales</taxon>
        <taxon>Nectriaceae</taxon>
        <taxon>Fusarium</taxon>
    </lineage>
</organism>
<comment type="caution">
    <text evidence="1">The sequence shown here is derived from an EMBL/GenBank/DDBJ whole genome shotgun (WGS) entry which is preliminary data.</text>
</comment>
<dbReference type="Proteomes" id="UP000266234">
    <property type="component" value="Unassembled WGS sequence"/>
</dbReference>
<proteinExistence type="predicted"/>
<sequence length="514" mass="58983">MSMDKRDVFCTCFPMKVWVENYGELNSCKQCFLSIPDQEAVYNAFKNVEPMRYVGKQGIGQERGLIRAIVGEQRYRAGVTSLIQRYGTEALSSTIQNLVNDGVFTSLLTAKKLVPGSSVDKQMEKRSACDETSDQTPAMEGIWEFQTARVEPSYEENHWEPGIPTEDRPVSVESQLDAMVAGPCRDDSIAPADQDAEPAAELEKVVDEEVIWDMTPAQVIEEAPSYELDPYRLDSVAQQEEQAMDLKVMEEEKVHDGDHHGVSAGDELQYDTIKSRDSADNQQPHYELNLPDERDNLRSFSYVYDDEEDAVKLHFGSQYELMMQLQRYIERACYAYGRREIPTTLARNSWDCDEAVTLERWMREFLGRIDSFDTKLSVKSLQSLFQRLCAVQTVNLDRTRLTLVEIDQFLSDAHTLMEVLNVSGYTELIKKLEVDIKELLHIFDAANCSFRYKREAKMKCIQSQRAMLDRLEKEITAEVKDDIEKNQRAYRYEIRAALQKIAARFETDIASGDE</sequence>
<reference evidence="1 2" key="1">
    <citation type="journal article" date="2018" name="PLoS Pathog.">
        <title>Evolution of structural diversity of trichothecenes, a family of toxins produced by plant pathogenic and entomopathogenic fungi.</title>
        <authorList>
            <person name="Proctor R.H."/>
            <person name="McCormick S.P."/>
            <person name="Kim H.S."/>
            <person name="Cardoza R.E."/>
            <person name="Stanley A.M."/>
            <person name="Lindo L."/>
            <person name="Kelly A."/>
            <person name="Brown D.W."/>
            <person name="Lee T."/>
            <person name="Vaughan M.M."/>
            <person name="Alexander N.J."/>
            <person name="Busman M."/>
            <person name="Gutierrez S."/>
        </authorList>
    </citation>
    <scope>NUCLEOTIDE SEQUENCE [LARGE SCALE GENOMIC DNA]</scope>
    <source>
        <strain evidence="1 2">NRRL 20695</strain>
    </source>
</reference>
<keyword evidence="2" id="KW-1185">Reference proteome</keyword>
<dbReference type="OrthoDB" id="5324651at2759"/>
<dbReference type="AlphaFoldDB" id="A0A395SZP5"/>
<name>A0A395SZP5_9HYPO</name>
<gene>
    <name evidence="1" type="ORF">FLONG3_3921</name>
</gene>
<evidence type="ECO:0008006" key="3">
    <source>
        <dbReference type="Google" id="ProtNLM"/>
    </source>
</evidence>
<accession>A0A395SZP5</accession>
<protein>
    <recommendedName>
        <fullName evidence="3">Ubiquinol-cytochrome-c reductase cytochrome c1</fullName>
    </recommendedName>
</protein>